<dbReference type="GO" id="GO:0016747">
    <property type="term" value="F:acyltransferase activity, transferring groups other than amino-acyl groups"/>
    <property type="evidence" value="ECO:0007669"/>
    <property type="project" value="TreeGrafter"/>
</dbReference>
<sequence length="438" mass="48321">MVLASQENLVYGIKLSSVGPARVTGSDVVHNPSGMDLAMKLHYLRGVYFFDSQAAQGMTTNRIKEAMFTWLCVSYWTCGRFRRSESGRPYLKCNDCGVRYLEAQCDKTLDEWLGLDCSLQKLLASNQIIGPELFFSPVVLFQVTYFKCGGISLGLSWSHVLGDAFAASDFINGLGQVMSGQEISKLPNYAKPNTNVQQKLAKNPSPSPLSIRHVDSVGDYWISPNNCKMETFSFAVTATQLNNLQVKILGPIQSNQIPIFELICALIWKCIATVREGPQPKLVTICKTDTNKRTEGECSNSQTISTVEADFRVSDMDPKELANLLAKQAGQNEKTRIEEAIENENGVADFVVYGANLTFVNWEDVDFYGLEVKGHKPVCVHYNIQGVGDEGAVLLLPAGAKEFGDGGRVVSVILPENEVFGVKSELRKNDLLFGNELE</sequence>
<protein>
    <recommendedName>
        <fullName evidence="4">Protein ECERIFERUM 26-like</fullName>
    </recommendedName>
</protein>
<organism evidence="2 3">
    <name type="scientific">Malus baccata</name>
    <name type="common">Siberian crab apple</name>
    <name type="synonym">Pyrus baccata</name>
    <dbReference type="NCBI Taxonomy" id="106549"/>
    <lineage>
        <taxon>Eukaryota</taxon>
        <taxon>Viridiplantae</taxon>
        <taxon>Streptophyta</taxon>
        <taxon>Embryophyta</taxon>
        <taxon>Tracheophyta</taxon>
        <taxon>Spermatophyta</taxon>
        <taxon>Magnoliopsida</taxon>
        <taxon>eudicotyledons</taxon>
        <taxon>Gunneridae</taxon>
        <taxon>Pentapetalae</taxon>
        <taxon>rosids</taxon>
        <taxon>fabids</taxon>
        <taxon>Rosales</taxon>
        <taxon>Rosaceae</taxon>
        <taxon>Amygdaloideae</taxon>
        <taxon>Maleae</taxon>
        <taxon>Malus</taxon>
    </lineage>
</organism>
<comment type="similarity">
    <text evidence="1">Belongs to the plant acyltransferase family.</text>
</comment>
<accession>A0A540MXR3</accession>
<dbReference type="InterPro" id="IPR050317">
    <property type="entry name" value="Plant_Fungal_Acyltransferase"/>
</dbReference>
<dbReference type="Proteomes" id="UP000315295">
    <property type="component" value="Unassembled WGS sequence"/>
</dbReference>
<gene>
    <name evidence="2" type="ORF">C1H46_010910</name>
</gene>
<evidence type="ECO:0008006" key="4">
    <source>
        <dbReference type="Google" id="ProtNLM"/>
    </source>
</evidence>
<dbReference type="Pfam" id="PF02458">
    <property type="entry name" value="Transferase"/>
    <property type="match status" value="1"/>
</dbReference>
<evidence type="ECO:0000313" key="2">
    <source>
        <dbReference type="EMBL" id="TQE03595.1"/>
    </source>
</evidence>
<dbReference type="STRING" id="106549.A0A540MXR3"/>
<name>A0A540MXR3_MALBA</name>
<proteinExistence type="inferred from homology"/>
<dbReference type="AlphaFoldDB" id="A0A540MXR3"/>
<dbReference type="InterPro" id="IPR023213">
    <property type="entry name" value="CAT-like_dom_sf"/>
</dbReference>
<dbReference type="PANTHER" id="PTHR31642">
    <property type="entry name" value="TRICHOTHECENE 3-O-ACETYLTRANSFERASE"/>
    <property type="match status" value="1"/>
</dbReference>
<evidence type="ECO:0000256" key="1">
    <source>
        <dbReference type="ARBA" id="ARBA00009861"/>
    </source>
</evidence>
<keyword evidence="3" id="KW-1185">Reference proteome</keyword>
<dbReference type="Gene3D" id="3.30.559.10">
    <property type="entry name" value="Chloramphenicol acetyltransferase-like domain"/>
    <property type="match status" value="2"/>
</dbReference>
<dbReference type="PANTHER" id="PTHR31642:SF115">
    <property type="entry name" value="PROTEIN ECERIFERUM 26-LIKE"/>
    <property type="match status" value="1"/>
</dbReference>
<comment type="caution">
    <text evidence="2">The sequence shown here is derived from an EMBL/GenBank/DDBJ whole genome shotgun (WGS) entry which is preliminary data.</text>
</comment>
<dbReference type="EMBL" id="VIEB01000153">
    <property type="protein sequence ID" value="TQE03595.1"/>
    <property type="molecule type" value="Genomic_DNA"/>
</dbReference>
<evidence type="ECO:0000313" key="3">
    <source>
        <dbReference type="Proteomes" id="UP000315295"/>
    </source>
</evidence>
<reference evidence="2 3" key="1">
    <citation type="journal article" date="2019" name="G3 (Bethesda)">
        <title>Sequencing of a Wild Apple (Malus baccata) Genome Unravels the Differences Between Cultivated and Wild Apple Species Regarding Disease Resistance and Cold Tolerance.</title>
        <authorList>
            <person name="Chen X."/>
        </authorList>
    </citation>
    <scope>NUCLEOTIDE SEQUENCE [LARGE SCALE GENOMIC DNA]</scope>
    <source>
        <strain evidence="3">cv. Shandingzi</strain>
        <tissue evidence="2">Leaves</tissue>
    </source>
</reference>